<keyword evidence="1" id="KW-0175">Coiled coil</keyword>
<evidence type="ECO:0000313" key="5">
    <source>
        <dbReference type="RefSeq" id="XP_033529572.1"/>
    </source>
</evidence>
<feature type="compositionally biased region" description="Polar residues" evidence="2">
    <location>
        <begin position="1"/>
        <end position="22"/>
    </location>
</feature>
<name>A0A6G1FQG9_9PEZI</name>
<dbReference type="RefSeq" id="XP_033529572.1">
    <property type="nucleotide sequence ID" value="XM_033674789.1"/>
</dbReference>
<proteinExistence type="predicted"/>
<feature type="region of interest" description="Disordered" evidence="2">
    <location>
        <begin position="1"/>
        <end position="82"/>
    </location>
</feature>
<dbReference type="EMBL" id="ML975197">
    <property type="protein sequence ID" value="KAF1807941.1"/>
    <property type="molecule type" value="Genomic_DNA"/>
</dbReference>
<protein>
    <submittedName>
        <fullName evidence="3 5">Uncharacterized protein</fullName>
    </submittedName>
</protein>
<accession>A0A6G1FQG9</accession>
<evidence type="ECO:0000313" key="4">
    <source>
        <dbReference type="Proteomes" id="UP000504638"/>
    </source>
</evidence>
<evidence type="ECO:0000256" key="2">
    <source>
        <dbReference type="SAM" id="MobiDB-lite"/>
    </source>
</evidence>
<dbReference type="GeneID" id="54415359"/>
<reference evidence="5" key="2">
    <citation type="submission" date="2020-04" db="EMBL/GenBank/DDBJ databases">
        <authorList>
            <consortium name="NCBI Genome Project"/>
        </authorList>
    </citation>
    <scope>NUCLEOTIDE SEQUENCE</scope>
    <source>
        <strain evidence="5">CBS 781.70</strain>
    </source>
</reference>
<dbReference type="Proteomes" id="UP000504638">
    <property type="component" value="Unplaced"/>
</dbReference>
<reference evidence="3 5" key="1">
    <citation type="submission" date="2020-01" db="EMBL/GenBank/DDBJ databases">
        <authorList>
            <consortium name="DOE Joint Genome Institute"/>
            <person name="Haridas S."/>
            <person name="Albert R."/>
            <person name="Binder M."/>
            <person name="Bloem J."/>
            <person name="Labutti K."/>
            <person name="Salamov A."/>
            <person name="Andreopoulos B."/>
            <person name="Baker S.E."/>
            <person name="Barry K."/>
            <person name="Bills G."/>
            <person name="Bluhm B.H."/>
            <person name="Cannon C."/>
            <person name="Castanera R."/>
            <person name="Culley D.E."/>
            <person name="Daum C."/>
            <person name="Ezra D."/>
            <person name="Gonzalez J.B."/>
            <person name="Henrissat B."/>
            <person name="Kuo A."/>
            <person name="Liang C."/>
            <person name="Lipzen A."/>
            <person name="Lutzoni F."/>
            <person name="Magnuson J."/>
            <person name="Mondo S."/>
            <person name="Nolan M."/>
            <person name="Ohm R."/>
            <person name="Pangilinan J."/>
            <person name="Park H.-J."/>
            <person name="Ramirez L."/>
            <person name="Alfaro M."/>
            <person name="Sun H."/>
            <person name="Tritt A."/>
            <person name="Yoshinaga Y."/>
            <person name="Zwiers L.-H."/>
            <person name="Turgeon B.G."/>
            <person name="Goodwin S.B."/>
            <person name="Spatafora J.W."/>
            <person name="Crous P.W."/>
            <person name="Grigoriev I.V."/>
        </authorList>
    </citation>
    <scope>NUCLEOTIDE SEQUENCE</scope>
    <source>
        <strain evidence="3 5">CBS 781.70</strain>
    </source>
</reference>
<feature type="compositionally biased region" description="Basic and acidic residues" evidence="2">
    <location>
        <begin position="26"/>
        <end position="37"/>
    </location>
</feature>
<keyword evidence="4" id="KW-1185">Reference proteome</keyword>
<evidence type="ECO:0000313" key="3">
    <source>
        <dbReference type="EMBL" id="KAF1807941.1"/>
    </source>
</evidence>
<gene>
    <name evidence="3 5" type="ORF">P152DRAFT_261123</name>
</gene>
<organism evidence="3">
    <name type="scientific">Eremomyces bilateralis CBS 781.70</name>
    <dbReference type="NCBI Taxonomy" id="1392243"/>
    <lineage>
        <taxon>Eukaryota</taxon>
        <taxon>Fungi</taxon>
        <taxon>Dikarya</taxon>
        <taxon>Ascomycota</taxon>
        <taxon>Pezizomycotina</taxon>
        <taxon>Dothideomycetes</taxon>
        <taxon>Dothideomycetes incertae sedis</taxon>
        <taxon>Eremomycetales</taxon>
        <taxon>Eremomycetaceae</taxon>
        <taxon>Eremomyces</taxon>
    </lineage>
</organism>
<reference evidence="5" key="3">
    <citation type="submission" date="2025-04" db="UniProtKB">
        <authorList>
            <consortium name="RefSeq"/>
        </authorList>
    </citation>
    <scope>IDENTIFICATION</scope>
    <source>
        <strain evidence="5">CBS 781.70</strain>
    </source>
</reference>
<dbReference type="AlphaFoldDB" id="A0A6G1FQG9"/>
<feature type="coiled-coil region" evidence="1">
    <location>
        <begin position="117"/>
        <end position="165"/>
    </location>
</feature>
<sequence>MSHSTSQVDDHSQTSGMSQTTYPRLDSNRRYSLRKVDLGGGNVGVGIAEQTVPGSYESDGDGSHENDDENEGQPDRRRSSIRRPIALPPAEALHTCQTVENFAAQVKHEPKAWFNGMIALTEEAEGMEKEHKKMMIRIAALNHEAANLESKLIETEDELKTTRTMLKERTFLPNRIEALEKDIQRVRTRRDHWRLVSETS</sequence>
<evidence type="ECO:0000256" key="1">
    <source>
        <dbReference type="SAM" id="Coils"/>
    </source>
</evidence>